<proteinExistence type="predicted"/>
<sequence length="44" mass="4908">MKRLLLIIFFFVLLIVDVNTSEDTLAKDPGTGGVGYIIEVIKRV</sequence>
<gene>
    <name evidence="1" type="ORF">ACFQIC_08975</name>
</gene>
<comment type="caution">
    <text evidence="1">The sequence shown here is derived from an EMBL/GenBank/DDBJ whole genome shotgun (WGS) entry which is preliminary data.</text>
</comment>
<name>A0ABW2EM42_9BACI</name>
<accession>A0ABW2EM42</accession>
<reference evidence="2" key="1">
    <citation type="journal article" date="2019" name="Int. J. Syst. Evol. Microbiol.">
        <title>The Global Catalogue of Microorganisms (GCM) 10K type strain sequencing project: providing services to taxonomists for standard genome sequencing and annotation.</title>
        <authorList>
            <consortium name="The Broad Institute Genomics Platform"/>
            <consortium name="The Broad Institute Genome Sequencing Center for Infectious Disease"/>
            <person name="Wu L."/>
            <person name="Ma J."/>
        </authorList>
    </citation>
    <scope>NUCLEOTIDE SEQUENCE [LARGE SCALE GENOMIC DNA]</scope>
    <source>
        <strain evidence="2">CGMCC 4.1621</strain>
    </source>
</reference>
<protein>
    <submittedName>
        <fullName evidence="1">Uncharacterized protein</fullName>
    </submittedName>
</protein>
<dbReference type="RefSeq" id="WP_390217046.1">
    <property type="nucleotide sequence ID" value="NZ_JBHSZV010000021.1"/>
</dbReference>
<keyword evidence="2" id="KW-1185">Reference proteome</keyword>
<dbReference type="Proteomes" id="UP001596410">
    <property type="component" value="Unassembled WGS sequence"/>
</dbReference>
<organism evidence="1 2">
    <name type="scientific">Halobacillus seohaensis</name>
    <dbReference type="NCBI Taxonomy" id="447421"/>
    <lineage>
        <taxon>Bacteria</taxon>
        <taxon>Bacillati</taxon>
        <taxon>Bacillota</taxon>
        <taxon>Bacilli</taxon>
        <taxon>Bacillales</taxon>
        <taxon>Bacillaceae</taxon>
        <taxon>Halobacillus</taxon>
    </lineage>
</organism>
<dbReference type="EMBL" id="JBHSZV010000021">
    <property type="protein sequence ID" value="MFC7061991.1"/>
    <property type="molecule type" value="Genomic_DNA"/>
</dbReference>
<evidence type="ECO:0000313" key="1">
    <source>
        <dbReference type="EMBL" id="MFC7061991.1"/>
    </source>
</evidence>
<evidence type="ECO:0000313" key="2">
    <source>
        <dbReference type="Proteomes" id="UP001596410"/>
    </source>
</evidence>